<dbReference type="AlphaFoldDB" id="A0A0M0GE93"/>
<keyword evidence="7 10" id="KW-0235">DNA replication</keyword>
<dbReference type="PATRIC" id="fig|1459.3.peg.2921"/>
<evidence type="ECO:0000256" key="4">
    <source>
        <dbReference type="ARBA" id="ARBA00022490"/>
    </source>
</evidence>
<evidence type="ECO:0000256" key="10">
    <source>
        <dbReference type="PIRNR" id="PIRNR000804"/>
    </source>
</evidence>
<dbReference type="GO" id="GO:0009360">
    <property type="term" value="C:DNA polymerase III complex"/>
    <property type="evidence" value="ECO:0007669"/>
    <property type="project" value="InterPro"/>
</dbReference>
<keyword evidence="5 10" id="KW-0808">Transferase</keyword>
<evidence type="ECO:0000256" key="8">
    <source>
        <dbReference type="ARBA" id="ARBA00022932"/>
    </source>
</evidence>
<dbReference type="EMBL" id="LGUF01000007">
    <property type="protein sequence ID" value="KON87751.1"/>
    <property type="molecule type" value="Genomic_DNA"/>
</dbReference>
<dbReference type="Pfam" id="PF02768">
    <property type="entry name" value="DNA_pol3_beta_3"/>
    <property type="match status" value="1"/>
</dbReference>
<evidence type="ECO:0000256" key="7">
    <source>
        <dbReference type="ARBA" id="ARBA00022705"/>
    </source>
</evidence>
<dbReference type="NCBIfam" id="TIGR00663">
    <property type="entry name" value="dnan"/>
    <property type="match status" value="1"/>
</dbReference>
<comment type="subunit">
    <text evidence="10">Forms a ring-shaped head-to-tail homodimer around DNA.</text>
</comment>
<dbReference type="GO" id="GO:0008408">
    <property type="term" value="F:3'-5' exonuclease activity"/>
    <property type="evidence" value="ECO:0007669"/>
    <property type="project" value="InterPro"/>
</dbReference>
<evidence type="ECO:0000256" key="2">
    <source>
        <dbReference type="ARBA" id="ARBA00010752"/>
    </source>
</evidence>
<evidence type="ECO:0000259" key="11">
    <source>
        <dbReference type="Pfam" id="PF00712"/>
    </source>
</evidence>
<dbReference type="Gene3D" id="3.10.150.10">
    <property type="entry name" value="DNA Polymerase III, subunit A, domain 2"/>
    <property type="match status" value="1"/>
</dbReference>
<evidence type="ECO:0000256" key="3">
    <source>
        <dbReference type="ARBA" id="ARBA00021035"/>
    </source>
</evidence>
<dbReference type="CDD" id="cd00140">
    <property type="entry name" value="beta_clamp"/>
    <property type="match status" value="1"/>
</dbReference>
<keyword evidence="15" id="KW-1185">Reference proteome</keyword>
<keyword evidence="9" id="KW-0238">DNA-binding</keyword>
<feature type="domain" description="DNA polymerase III beta sliding clamp C-terminal" evidence="13">
    <location>
        <begin position="252"/>
        <end position="373"/>
    </location>
</feature>
<dbReference type="SUPFAM" id="SSF55979">
    <property type="entry name" value="DNA clamp"/>
    <property type="match status" value="3"/>
</dbReference>
<comment type="similarity">
    <text evidence="2 10">Belongs to the beta sliding clamp family.</text>
</comment>
<dbReference type="OrthoDB" id="8421503at2"/>
<dbReference type="GO" id="GO:0003887">
    <property type="term" value="F:DNA-directed DNA polymerase activity"/>
    <property type="evidence" value="ECO:0007669"/>
    <property type="project" value="UniProtKB-UniRule"/>
</dbReference>
<comment type="function">
    <text evidence="10">Confers DNA tethering and processivity to DNA polymerases and other proteins. Acts as a clamp, forming a ring around DNA (a reaction catalyzed by the clamp-loading complex) which diffuses in an ATP-independent manner freely and bidirectionally along dsDNA. Initially characterized for its ability to contact the catalytic subunit of DNA polymerase III (Pol III), a complex, multichain enzyme responsible for most of the replicative synthesis in bacteria; Pol III exhibits 3'-5' exonuclease proofreading activity. The beta chain is required for initiation of replication as well as for processivity of DNA replication.</text>
</comment>
<dbReference type="PIRSF" id="PIRSF000804">
    <property type="entry name" value="DNA_pol_III_b"/>
    <property type="match status" value="1"/>
</dbReference>
<reference evidence="15" key="1">
    <citation type="submission" date="2015-07" db="EMBL/GenBank/DDBJ databases">
        <title>Fjat-10036 dsm4.</title>
        <authorList>
            <person name="Liu B."/>
            <person name="Wang J."/>
            <person name="Zhu Y."/>
            <person name="Liu G."/>
            <person name="Chen Q."/>
            <person name="Chen Z."/>
            <person name="Lan J."/>
            <person name="Che J."/>
            <person name="Ge C."/>
            <person name="Shi H."/>
            <person name="Pan Z."/>
            <person name="Liu X."/>
        </authorList>
    </citation>
    <scope>NUCLEOTIDE SEQUENCE [LARGE SCALE GENOMIC DNA]</scope>
    <source>
        <strain evidence="15">DSM 4</strain>
    </source>
</reference>
<name>A0A0M0GE93_SPOGL</name>
<evidence type="ECO:0000256" key="1">
    <source>
        <dbReference type="ARBA" id="ARBA00004496"/>
    </source>
</evidence>
<feature type="domain" description="DNA polymerase III beta sliding clamp central" evidence="12">
    <location>
        <begin position="135"/>
        <end position="248"/>
    </location>
</feature>
<dbReference type="GO" id="GO:0005737">
    <property type="term" value="C:cytoplasm"/>
    <property type="evidence" value="ECO:0007669"/>
    <property type="project" value="UniProtKB-SubCell"/>
</dbReference>
<dbReference type="PANTHER" id="PTHR30478">
    <property type="entry name" value="DNA POLYMERASE III SUBUNIT BETA"/>
    <property type="match status" value="1"/>
</dbReference>
<feature type="domain" description="DNA polymerase III beta sliding clamp N-terminal" evidence="11">
    <location>
        <begin position="1"/>
        <end position="125"/>
    </location>
</feature>
<sequence>MEFKIKNEYFNKAIGEVSSAISAKTPFPILTGIKLTACEDHLRLTGSNSDIVIEKVIPAADEGAVLEIVKTGSVVVTSRYLTEIIKKLPGDIHIKVNEKHNVTIISDEIITYINGFPAEQYPKLPEFENSHGIQISSVKLSGIIKQTVFAVSKNDTRPVLSGVHMIVKENHFSCAATDSHRLAFLETRVASESQGSFIVPGSSLKELLKLFAHQEESEIQIFSSESYLVFKTKSIMLCSRLIEGKYPDVTGLIPNEAKTVIKLDAKKLLKGIDRACLFALEWKNNNVLLEIKEGTLKISSVSSAIGKMEEIQPLLEITGERELSISLDGNFLMDALKAIQEEHVLLSFSGSMKPVIIKPVSDESYIQLVSPVRSY</sequence>
<keyword evidence="4 10" id="KW-0963">Cytoplasm</keyword>
<dbReference type="STRING" id="1459.AF332_13530"/>
<proteinExistence type="inferred from homology"/>
<comment type="subcellular location">
    <subcellularLocation>
        <location evidence="1 10">Cytoplasm</location>
    </subcellularLocation>
</comment>
<evidence type="ECO:0000259" key="13">
    <source>
        <dbReference type="Pfam" id="PF02768"/>
    </source>
</evidence>
<comment type="caution">
    <text evidence="14">The sequence shown here is derived from an EMBL/GenBank/DDBJ whole genome shotgun (WGS) entry which is preliminary data.</text>
</comment>
<protein>
    <recommendedName>
        <fullName evidence="3 10">Beta sliding clamp</fullName>
    </recommendedName>
</protein>
<dbReference type="InterPro" id="IPR022634">
    <property type="entry name" value="DNA_polIII_beta_N"/>
</dbReference>
<dbReference type="GO" id="GO:0006271">
    <property type="term" value="P:DNA strand elongation involved in DNA replication"/>
    <property type="evidence" value="ECO:0007669"/>
    <property type="project" value="TreeGrafter"/>
</dbReference>
<evidence type="ECO:0000256" key="5">
    <source>
        <dbReference type="ARBA" id="ARBA00022679"/>
    </source>
</evidence>
<dbReference type="InterPro" id="IPR046938">
    <property type="entry name" value="DNA_clamp_sf"/>
</dbReference>
<dbReference type="Gene3D" id="3.70.10.10">
    <property type="match status" value="1"/>
</dbReference>
<dbReference type="RefSeq" id="WP_053435105.1">
    <property type="nucleotide sequence ID" value="NZ_LGUF01000007.1"/>
</dbReference>
<evidence type="ECO:0000256" key="9">
    <source>
        <dbReference type="ARBA" id="ARBA00023125"/>
    </source>
</evidence>
<evidence type="ECO:0000256" key="6">
    <source>
        <dbReference type="ARBA" id="ARBA00022695"/>
    </source>
</evidence>
<dbReference type="InterPro" id="IPR022635">
    <property type="entry name" value="DNA_polIII_beta_C"/>
</dbReference>
<keyword evidence="6 10" id="KW-0548">Nucleotidyltransferase</keyword>
<keyword evidence="8 10" id="KW-0239">DNA-directed DNA polymerase</keyword>
<dbReference type="SMART" id="SM00480">
    <property type="entry name" value="POL3Bc"/>
    <property type="match status" value="1"/>
</dbReference>
<evidence type="ECO:0000313" key="14">
    <source>
        <dbReference type="EMBL" id="KON87751.1"/>
    </source>
</evidence>
<dbReference type="InterPro" id="IPR001001">
    <property type="entry name" value="DNA_polIII_beta"/>
</dbReference>
<dbReference type="GO" id="GO:0003677">
    <property type="term" value="F:DNA binding"/>
    <property type="evidence" value="ECO:0007669"/>
    <property type="project" value="UniProtKB-UniRule"/>
</dbReference>
<dbReference type="Pfam" id="PF00712">
    <property type="entry name" value="DNA_pol3_beta"/>
    <property type="match status" value="1"/>
</dbReference>
<evidence type="ECO:0000313" key="15">
    <source>
        <dbReference type="Proteomes" id="UP000037109"/>
    </source>
</evidence>
<dbReference type="PANTHER" id="PTHR30478:SF0">
    <property type="entry name" value="BETA SLIDING CLAMP"/>
    <property type="match status" value="1"/>
</dbReference>
<gene>
    <name evidence="14" type="ORF">AF332_13530</name>
</gene>
<evidence type="ECO:0000259" key="12">
    <source>
        <dbReference type="Pfam" id="PF02767"/>
    </source>
</evidence>
<dbReference type="InterPro" id="IPR022637">
    <property type="entry name" value="DNA_polIII_beta_cen"/>
</dbReference>
<dbReference type="Pfam" id="PF02767">
    <property type="entry name" value="DNA_pol3_beta_2"/>
    <property type="match status" value="1"/>
</dbReference>
<organism evidence="14 15">
    <name type="scientific">Sporosarcina globispora</name>
    <name type="common">Bacillus globisporus</name>
    <dbReference type="NCBI Taxonomy" id="1459"/>
    <lineage>
        <taxon>Bacteria</taxon>
        <taxon>Bacillati</taxon>
        <taxon>Bacillota</taxon>
        <taxon>Bacilli</taxon>
        <taxon>Bacillales</taxon>
        <taxon>Caryophanaceae</taxon>
        <taxon>Sporosarcina</taxon>
    </lineage>
</organism>
<accession>A0A0M0GE93</accession>
<dbReference type="Proteomes" id="UP000037109">
    <property type="component" value="Unassembled WGS sequence"/>
</dbReference>